<dbReference type="InterPro" id="IPR051081">
    <property type="entry name" value="HTH_MetalResp_TranReg"/>
</dbReference>
<dbReference type="InterPro" id="IPR036390">
    <property type="entry name" value="WH_DNA-bd_sf"/>
</dbReference>
<dbReference type="SMART" id="SM00418">
    <property type="entry name" value="HTH_ARSR"/>
    <property type="match status" value="1"/>
</dbReference>
<name>A0ABT1SI77_9FIRM</name>
<evidence type="ECO:0000259" key="4">
    <source>
        <dbReference type="PROSITE" id="PS50987"/>
    </source>
</evidence>
<evidence type="ECO:0000256" key="2">
    <source>
        <dbReference type="ARBA" id="ARBA00023125"/>
    </source>
</evidence>
<keyword evidence="3" id="KW-0804">Transcription</keyword>
<dbReference type="SUPFAM" id="SSF46785">
    <property type="entry name" value="Winged helix' DNA-binding domain"/>
    <property type="match status" value="1"/>
</dbReference>
<dbReference type="PANTHER" id="PTHR33154:SF33">
    <property type="entry name" value="TRANSCRIPTIONAL REPRESSOR SDPR"/>
    <property type="match status" value="1"/>
</dbReference>
<dbReference type="CDD" id="cd00090">
    <property type="entry name" value="HTH_ARSR"/>
    <property type="match status" value="1"/>
</dbReference>
<gene>
    <name evidence="5" type="ORF">NE663_00875</name>
</gene>
<dbReference type="InterPro" id="IPR036388">
    <property type="entry name" value="WH-like_DNA-bd_sf"/>
</dbReference>
<proteinExistence type="predicted"/>
<evidence type="ECO:0000256" key="1">
    <source>
        <dbReference type="ARBA" id="ARBA00023015"/>
    </source>
</evidence>
<keyword evidence="2" id="KW-0238">DNA-binding</keyword>
<evidence type="ECO:0000313" key="5">
    <source>
        <dbReference type="EMBL" id="MCQ5120810.1"/>
    </source>
</evidence>
<dbReference type="NCBIfam" id="NF033788">
    <property type="entry name" value="HTH_metalloreg"/>
    <property type="match status" value="1"/>
</dbReference>
<dbReference type="Pfam" id="PF01022">
    <property type="entry name" value="HTH_5"/>
    <property type="match status" value="1"/>
</dbReference>
<sequence length="343" mass="39584">MKKLNPDLYVEAFGVVFRKVVKDDCRKTLASILSKQQEKELIETLFQPAIEMMDACAKITLHEENPFYLPLDDDDEKGNEYLLHSLFYVYYDITGSRDLSSILTGFEKDRGKAFLEAVFSLNEEIQDPIHYVLYCECRSELKVALLTILQDHERWIKDFLATMEEVAVKIAPIMDAHRHLYAYLDQFLHTKEAYDRLIKRIGFPLAEDMPVIASLSACNMANVQGTQRGDRLDIVCYIGILLCAVDFFIPSDFDEEQMSEHLKMLADPTKFAILMILKEGPAYQSELARRLSLTTATISHHLGQLYQNGFVGSMLQGKMVYYVLQQDMIDHTIDQLKRYFTKQ</sequence>
<keyword evidence="6" id="KW-1185">Reference proteome</keyword>
<dbReference type="PRINTS" id="PR00778">
    <property type="entry name" value="HTHARSR"/>
</dbReference>
<keyword evidence="1" id="KW-0805">Transcription regulation</keyword>
<evidence type="ECO:0000313" key="6">
    <source>
        <dbReference type="Proteomes" id="UP001524435"/>
    </source>
</evidence>
<dbReference type="PANTHER" id="PTHR33154">
    <property type="entry name" value="TRANSCRIPTIONAL REGULATOR, ARSR FAMILY"/>
    <property type="match status" value="1"/>
</dbReference>
<reference evidence="5 6" key="1">
    <citation type="submission" date="2022-06" db="EMBL/GenBank/DDBJ databases">
        <title>Isolation of gut microbiota from human fecal samples.</title>
        <authorList>
            <person name="Pamer E.G."/>
            <person name="Barat B."/>
            <person name="Waligurski E."/>
            <person name="Medina S."/>
            <person name="Paddock L."/>
            <person name="Mostad J."/>
        </authorList>
    </citation>
    <scope>NUCLEOTIDE SEQUENCE [LARGE SCALE GENOMIC DNA]</scope>
    <source>
        <strain evidence="5 6">DFI.6.1</strain>
    </source>
</reference>
<dbReference type="RefSeq" id="WP_256197256.1">
    <property type="nucleotide sequence ID" value="NZ_JANGCH010000001.1"/>
</dbReference>
<accession>A0ABT1SI77</accession>
<feature type="domain" description="HTH arsR-type" evidence="4">
    <location>
        <begin position="250"/>
        <end position="343"/>
    </location>
</feature>
<comment type="caution">
    <text evidence="5">The sequence shown here is derived from an EMBL/GenBank/DDBJ whole genome shotgun (WGS) entry which is preliminary data.</text>
</comment>
<dbReference type="PROSITE" id="PS50987">
    <property type="entry name" value="HTH_ARSR_2"/>
    <property type="match status" value="1"/>
</dbReference>
<evidence type="ECO:0000256" key="3">
    <source>
        <dbReference type="ARBA" id="ARBA00023163"/>
    </source>
</evidence>
<dbReference type="EMBL" id="JANGCH010000001">
    <property type="protein sequence ID" value="MCQ5120810.1"/>
    <property type="molecule type" value="Genomic_DNA"/>
</dbReference>
<organism evidence="5 6">
    <name type="scientific">Massilicoli timonensis</name>
    <dbReference type="NCBI Taxonomy" id="2015901"/>
    <lineage>
        <taxon>Bacteria</taxon>
        <taxon>Bacillati</taxon>
        <taxon>Bacillota</taxon>
        <taxon>Erysipelotrichia</taxon>
        <taxon>Erysipelotrichales</taxon>
        <taxon>Erysipelotrichaceae</taxon>
        <taxon>Massilicoli</taxon>
    </lineage>
</organism>
<dbReference type="InterPro" id="IPR001845">
    <property type="entry name" value="HTH_ArsR_DNA-bd_dom"/>
</dbReference>
<dbReference type="Gene3D" id="1.10.10.10">
    <property type="entry name" value="Winged helix-like DNA-binding domain superfamily/Winged helix DNA-binding domain"/>
    <property type="match status" value="1"/>
</dbReference>
<dbReference type="InterPro" id="IPR011991">
    <property type="entry name" value="ArsR-like_HTH"/>
</dbReference>
<protein>
    <submittedName>
        <fullName evidence="5">Winged helix-turn-helix domain-containing protein</fullName>
    </submittedName>
</protein>
<dbReference type="Proteomes" id="UP001524435">
    <property type="component" value="Unassembled WGS sequence"/>
</dbReference>